<sequence length="54" mass="6055">MADIPQDLIAPERGSLFELSTFLYSPFFRCLCISGKYHIGPQHPRLPFPCTTAA</sequence>
<dbReference type="EMBL" id="GBXM01025882">
    <property type="protein sequence ID" value="JAH82695.1"/>
    <property type="molecule type" value="Transcribed_RNA"/>
</dbReference>
<dbReference type="AlphaFoldDB" id="A0A0E9VZF6"/>
<reference evidence="1" key="2">
    <citation type="journal article" date="2015" name="Fish Shellfish Immunol.">
        <title>Early steps in the European eel (Anguilla anguilla)-Vibrio vulnificus interaction in the gills: Role of the RtxA13 toxin.</title>
        <authorList>
            <person name="Callol A."/>
            <person name="Pajuelo D."/>
            <person name="Ebbesson L."/>
            <person name="Teles M."/>
            <person name="MacKenzie S."/>
            <person name="Amaro C."/>
        </authorList>
    </citation>
    <scope>NUCLEOTIDE SEQUENCE</scope>
</reference>
<evidence type="ECO:0000313" key="1">
    <source>
        <dbReference type="EMBL" id="JAH82695.1"/>
    </source>
</evidence>
<proteinExistence type="predicted"/>
<name>A0A0E9VZF6_ANGAN</name>
<organism evidence="1">
    <name type="scientific">Anguilla anguilla</name>
    <name type="common">European freshwater eel</name>
    <name type="synonym">Muraena anguilla</name>
    <dbReference type="NCBI Taxonomy" id="7936"/>
    <lineage>
        <taxon>Eukaryota</taxon>
        <taxon>Metazoa</taxon>
        <taxon>Chordata</taxon>
        <taxon>Craniata</taxon>
        <taxon>Vertebrata</taxon>
        <taxon>Euteleostomi</taxon>
        <taxon>Actinopterygii</taxon>
        <taxon>Neopterygii</taxon>
        <taxon>Teleostei</taxon>
        <taxon>Anguilliformes</taxon>
        <taxon>Anguillidae</taxon>
        <taxon>Anguilla</taxon>
    </lineage>
</organism>
<accession>A0A0E9VZF6</accession>
<reference evidence="1" key="1">
    <citation type="submission" date="2014-11" db="EMBL/GenBank/DDBJ databases">
        <authorList>
            <person name="Amaro Gonzalez C."/>
        </authorList>
    </citation>
    <scope>NUCLEOTIDE SEQUENCE</scope>
</reference>
<protein>
    <submittedName>
        <fullName evidence="1">Uncharacterized protein</fullName>
    </submittedName>
</protein>